<proteinExistence type="predicted"/>
<sequence length="111" mass="12303">MENNAISDDPGRSASAGAVADPRLRSAIPRQFLRSFKTTQYRPAVANGPDLVKYRCRPSSDKRHNLVNRMTDTRRVVLTAAACDSYIAAPFHFVLRVVCRSTAAMKMQYAG</sequence>
<evidence type="ECO:0000313" key="3">
    <source>
        <dbReference type="Proteomes" id="UP000299102"/>
    </source>
</evidence>
<organism evidence="2 3">
    <name type="scientific">Eumeta variegata</name>
    <name type="common">Bagworm moth</name>
    <name type="synonym">Eumeta japonica</name>
    <dbReference type="NCBI Taxonomy" id="151549"/>
    <lineage>
        <taxon>Eukaryota</taxon>
        <taxon>Metazoa</taxon>
        <taxon>Ecdysozoa</taxon>
        <taxon>Arthropoda</taxon>
        <taxon>Hexapoda</taxon>
        <taxon>Insecta</taxon>
        <taxon>Pterygota</taxon>
        <taxon>Neoptera</taxon>
        <taxon>Endopterygota</taxon>
        <taxon>Lepidoptera</taxon>
        <taxon>Glossata</taxon>
        <taxon>Ditrysia</taxon>
        <taxon>Tineoidea</taxon>
        <taxon>Psychidae</taxon>
        <taxon>Oiketicinae</taxon>
        <taxon>Eumeta</taxon>
    </lineage>
</organism>
<dbReference type="Proteomes" id="UP000299102">
    <property type="component" value="Unassembled WGS sequence"/>
</dbReference>
<comment type="caution">
    <text evidence="2">The sequence shown here is derived from an EMBL/GenBank/DDBJ whole genome shotgun (WGS) entry which is preliminary data.</text>
</comment>
<feature type="region of interest" description="Disordered" evidence="1">
    <location>
        <begin position="1"/>
        <end position="22"/>
    </location>
</feature>
<name>A0A4C1WH98_EUMVA</name>
<evidence type="ECO:0000256" key="1">
    <source>
        <dbReference type="SAM" id="MobiDB-lite"/>
    </source>
</evidence>
<dbReference type="EMBL" id="BGZK01000546">
    <property type="protein sequence ID" value="GBP49497.1"/>
    <property type="molecule type" value="Genomic_DNA"/>
</dbReference>
<dbReference type="AlphaFoldDB" id="A0A4C1WH98"/>
<reference evidence="2 3" key="1">
    <citation type="journal article" date="2019" name="Commun. Biol.">
        <title>The bagworm genome reveals a unique fibroin gene that provides high tensile strength.</title>
        <authorList>
            <person name="Kono N."/>
            <person name="Nakamura H."/>
            <person name="Ohtoshi R."/>
            <person name="Tomita M."/>
            <person name="Numata K."/>
            <person name="Arakawa K."/>
        </authorList>
    </citation>
    <scope>NUCLEOTIDE SEQUENCE [LARGE SCALE GENOMIC DNA]</scope>
</reference>
<keyword evidence="3" id="KW-1185">Reference proteome</keyword>
<evidence type="ECO:0000313" key="2">
    <source>
        <dbReference type="EMBL" id="GBP49497.1"/>
    </source>
</evidence>
<protein>
    <submittedName>
        <fullName evidence="2">Uncharacterized protein</fullName>
    </submittedName>
</protein>
<accession>A0A4C1WH98</accession>
<gene>
    <name evidence="2" type="ORF">EVAR_45473_1</name>
</gene>